<comment type="pathway">
    <text evidence="2 8">Amino-acid biosynthesis; L-valine biosynthesis; L-valine from pyruvate: step 1/4.</text>
</comment>
<dbReference type="SUPFAM" id="SSF55021">
    <property type="entry name" value="ACT-like"/>
    <property type="match status" value="2"/>
</dbReference>
<dbReference type="InterPro" id="IPR054480">
    <property type="entry name" value="AHAS_small-like_ACT"/>
</dbReference>
<reference evidence="10" key="1">
    <citation type="submission" date="2022-12" db="EMBL/GenBank/DDBJ databases">
        <title>Clostridium sp. nov., isolated from industrial wastewater.</title>
        <authorList>
            <person name="Jiayan W."/>
        </authorList>
    </citation>
    <scope>NUCLEOTIDE SEQUENCE</scope>
    <source>
        <strain evidence="10">ZC22-4</strain>
    </source>
</reference>
<dbReference type="InterPro" id="IPR045865">
    <property type="entry name" value="ACT-like_dom_sf"/>
</dbReference>
<evidence type="ECO:0000256" key="1">
    <source>
        <dbReference type="ARBA" id="ARBA00004974"/>
    </source>
</evidence>
<evidence type="ECO:0000256" key="7">
    <source>
        <dbReference type="ARBA" id="ARBA00048670"/>
    </source>
</evidence>
<dbReference type="InterPro" id="IPR004789">
    <property type="entry name" value="Acetalactate_synth_ssu"/>
</dbReference>
<organism evidence="10 11">
    <name type="scientific">Clostridium brassicae</name>
    <dbReference type="NCBI Taxonomy" id="2999072"/>
    <lineage>
        <taxon>Bacteria</taxon>
        <taxon>Bacillati</taxon>
        <taxon>Bacillota</taxon>
        <taxon>Clostridia</taxon>
        <taxon>Eubacteriales</taxon>
        <taxon>Clostridiaceae</taxon>
        <taxon>Clostridium</taxon>
    </lineage>
</organism>
<dbReference type="NCBIfam" id="NF008864">
    <property type="entry name" value="PRK11895.1"/>
    <property type="match status" value="1"/>
</dbReference>
<dbReference type="Pfam" id="PF22629">
    <property type="entry name" value="ACT_AHAS_ss"/>
    <property type="match status" value="1"/>
</dbReference>
<evidence type="ECO:0000259" key="9">
    <source>
        <dbReference type="PROSITE" id="PS51671"/>
    </source>
</evidence>
<dbReference type="Gene3D" id="3.30.70.1150">
    <property type="entry name" value="ACT-like. Chain A, domain 2"/>
    <property type="match status" value="1"/>
</dbReference>
<evidence type="ECO:0000256" key="4">
    <source>
        <dbReference type="ARBA" id="ARBA00011744"/>
    </source>
</evidence>
<comment type="caution">
    <text evidence="10">The sequence shown here is derived from an EMBL/GenBank/DDBJ whole genome shotgun (WGS) entry which is preliminary data.</text>
</comment>
<comment type="pathway">
    <text evidence="1 8">Amino-acid biosynthesis; L-isoleucine biosynthesis; L-isoleucine from 2-oxobutanoate: step 1/4.</text>
</comment>
<evidence type="ECO:0000256" key="3">
    <source>
        <dbReference type="ARBA" id="ARBA00006341"/>
    </source>
</evidence>
<keyword evidence="11" id="KW-1185">Reference proteome</keyword>
<dbReference type="PANTHER" id="PTHR30239">
    <property type="entry name" value="ACETOLACTATE SYNTHASE SMALL SUBUNIT"/>
    <property type="match status" value="1"/>
</dbReference>
<dbReference type="EMBL" id="JAPQFJ010000001">
    <property type="protein sequence ID" value="MCY6957316.1"/>
    <property type="molecule type" value="Genomic_DNA"/>
</dbReference>
<dbReference type="GO" id="GO:0003984">
    <property type="term" value="F:acetolactate synthase activity"/>
    <property type="evidence" value="ECO:0007669"/>
    <property type="project" value="UniProtKB-EC"/>
</dbReference>
<dbReference type="InterPro" id="IPR002912">
    <property type="entry name" value="ACT_dom"/>
</dbReference>
<dbReference type="InterPro" id="IPR027271">
    <property type="entry name" value="Acetolactate_synth/TF_NikR_C"/>
</dbReference>
<comment type="function">
    <text evidence="8">Catalyzes the conversion of 2 pyruvate molecules into acetolactate in the first common step of the biosynthetic pathway of the branched-amino acids such as leucine, isoleucine, and valine.</text>
</comment>
<dbReference type="PANTHER" id="PTHR30239:SF0">
    <property type="entry name" value="ACETOLACTATE SYNTHASE SMALL SUBUNIT 1, CHLOROPLASTIC"/>
    <property type="match status" value="1"/>
</dbReference>
<keyword evidence="8 10" id="KW-0808">Transferase</keyword>
<dbReference type="Pfam" id="PF10369">
    <property type="entry name" value="ALS_ss_C"/>
    <property type="match status" value="1"/>
</dbReference>
<sequence>MKSYVVSVIVDNNEGQLLRICQLFNRRGYNLESVTAGETETKNISRLTLIVKAEREEVIQQIVKQIKKLECVYNAIVLEEKNSICKQMMFIKVKAEKEKKQEIVNIVNIFRGSIADVAEDSLTIEITGDENKLEGLKNVLLPFGILEIASSGFIAIERGVPVLSDVYCKSSIV</sequence>
<gene>
    <name evidence="10" type="primary">ilvN</name>
    <name evidence="10" type="ORF">OW729_01710</name>
</gene>
<dbReference type="CDD" id="cd04878">
    <property type="entry name" value="ACT_AHAS"/>
    <property type="match status" value="1"/>
</dbReference>
<keyword evidence="5 8" id="KW-0028">Amino-acid biosynthesis</keyword>
<evidence type="ECO:0000313" key="11">
    <source>
        <dbReference type="Proteomes" id="UP001144612"/>
    </source>
</evidence>
<dbReference type="Proteomes" id="UP001144612">
    <property type="component" value="Unassembled WGS sequence"/>
</dbReference>
<feature type="domain" description="ACT" evidence="9">
    <location>
        <begin position="5"/>
        <end position="80"/>
    </location>
</feature>
<protein>
    <recommendedName>
        <fullName evidence="8">Acetolactate synthase small subunit</fullName>
        <shortName evidence="8">AHAS</shortName>
        <shortName evidence="8">ALS</shortName>
        <ecNumber evidence="8">2.2.1.6</ecNumber>
    </recommendedName>
    <alternativeName>
        <fullName evidence="8">Acetohydroxy-acid synthase small subunit</fullName>
    </alternativeName>
</protein>
<dbReference type="EC" id="2.2.1.6" evidence="8"/>
<dbReference type="RefSeq" id="WP_268059669.1">
    <property type="nucleotide sequence ID" value="NZ_JAPQFJ010000001.1"/>
</dbReference>
<dbReference type="PROSITE" id="PS51671">
    <property type="entry name" value="ACT"/>
    <property type="match status" value="1"/>
</dbReference>
<keyword evidence="6 8" id="KW-0100">Branched-chain amino acid biosynthesis</keyword>
<comment type="subunit">
    <text evidence="4 8">Dimer of large and small chains.</text>
</comment>
<evidence type="ECO:0000256" key="2">
    <source>
        <dbReference type="ARBA" id="ARBA00005025"/>
    </source>
</evidence>
<evidence type="ECO:0000256" key="6">
    <source>
        <dbReference type="ARBA" id="ARBA00023304"/>
    </source>
</evidence>
<comment type="similarity">
    <text evidence="3 8">Belongs to the acetolactate synthase small subunit family.</text>
</comment>
<evidence type="ECO:0000256" key="8">
    <source>
        <dbReference type="RuleBase" id="RU368092"/>
    </source>
</evidence>
<evidence type="ECO:0000256" key="5">
    <source>
        <dbReference type="ARBA" id="ARBA00022605"/>
    </source>
</evidence>
<dbReference type="InterPro" id="IPR039557">
    <property type="entry name" value="AHAS_ACT"/>
</dbReference>
<comment type="catalytic activity">
    <reaction evidence="7 8">
        <text>2 pyruvate + H(+) = (2S)-2-acetolactate + CO2</text>
        <dbReference type="Rhea" id="RHEA:25249"/>
        <dbReference type="ChEBI" id="CHEBI:15361"/>
        <dbReference type="ChEBI" id="CHEBI:15378"/>
        <dbReference type="ChEBI" id="CHEBI:16526"/>
        <dbReference type="ChEBI" id="CHEBI:58476"/>
        <dbReference type="EC" id="2.2.1.6"/>
    </reaction>
</comment>
<dbReference type="InterPro" id="IPR019455">
    <property type="entry name" value="Acetolactate_synth_ssu_C"/>
</dbReference>
<dbReference type="NCBIfam" id="TIGR00119">
    <property type="entry name" value="acolac_sm"/>
    <property type="match status" value="1"/>
</dbReference>
<evidence type="ECO:0000313" key="10">
    <source>
        <dbReference type="EMBL" id="MCY6957316.1"/>
    </source>
</evidence>
<accession>A0ABT4D7W6</accession>
<proteinExistence type="inferred from homology"/>
<dbReference type="Gene3D" id="3.30.70.260">
    <property type="match status" value="1"/>
</dbReference>
<name>A0ABT4D7W6_9CLOT</name>